<evidence type="ECO:0000313" key="4">
    <source>
        <dbReference type="Proteomes" id="UP000553957"/>
    </source>
</evidence>
<sequence length="231" mass="26141">MDESHLRAFQAYVGPPDPEYLRAEAWLAAWLGVELEPGEHFGEKGVLDPDVDMIARCHAIVDAAPSPAVLDVLVEALQGSYHLVKVHALLTRIGRLTVERWVAGDRGMDQREVLRGVSQAYRWGVKAGDLDMLLEFCNELSLVDNWDGGENFLSYWFDSLAKIKDPRVASFCREIIANDLERWADSRLYDAVPVIGKRWEPADRSLLEAVAKEHPDSLLRRVARRIIEKHS</sequence>
<keyword evidence="3" id="KW-1185">Reference proteome</keyword>
<gene>
    <name evidence="1" type="ORF">HNR71_005279</name>
    <name evidence="2" type="ORF">HPO96_09735</name>
</gene>
<name>A0A7Y4KXN6_9ACTN</name>
<organism evidence="2 3">
    <name type="scientific">Kribbella sandramycini</name>
    <dbReference type="NCBI Taxonomy" id="60450"/>
    <lineage>
        <taxon>Bacteria</taxon>
        <taxon>Bacillati</taxon>
        <taxon>Actinomycetota</taxon>
        <taxon>Actinomycetes</taxon>
        <taxon>Propionibacteriales</taxon>
        <taxon>Kribbellaceae</taxon>
        <taxon>Kribbella</taxon>
    </lineage>
</organism>
<evidence type="ECO:0000313" key="3">
    <source>
        <dbReference type="Proteomes" id="UP000534306"/>
    </source>
</evidence>
<accession>A0A7Y4KXN6</accession>
<reference evidence="2 3" key="1">
    <citation type="submission" date="2020-05" db="EMBL/GenBank/DDBJ databases">
        <title>Genome sequence of Kribbella sandramycini ATCC 39419.</title>
        <authorList>
            <person name="Maclea K.S."/>
            <person name="Fair J.L."/>
        </authorList>
    </citation>
    <scope>NUCLEOTIDE SEQUENCE [LARGE SCALE GENOMIC DNA]</scope>
    <source>
        <strain evidence="2 3">ATCC 39419</strain>
    </source>
</reference>
<evidence type="ECO:0000313" key="2">
    <source>
        <dbReference type="EMBL" id="NOL40525.1"/>
    </source>
</evidence>
<protein>
    <recommendedName>
        <fullName evidence="5">HEAT repeat protein</fullName>
    </recommendedName>
</protein>
<dbReference type="AlphaFoldDB" id="A0A7Y4KXN6"/>
<dbReference type="RefSeq" id="WP_171673021.1">
    <property type="nucleotide sequence ID" value="NZ_BAAAGT010000002.1"/>
</dbReference>
<evidence type="ECO:0008006" key="5">
    <source>
        <dbReference type="Google" id="ProtNLM"/>
    </source>
</evidence>
<dbReference type="Proteomes" id="UP000553957">
    <property type="component" value="Unassembled WGS sequence"/>
</dbReference>
<dbReference type="EMBL" id="JABJRC010000002">
    <property type="protein sequence ID" value="NOL40525.1"/>
    <property type="molecule type" value="Genomic_DNA"/>
</dbReference>
<dbReference type="Proteomes" id="UP000534306">
    <property type="component" value="Unassembled WGS sequence"/>
</dbReference>
<proteinExistence type="predicted"/>
<evidence type="ECO:0000313" key="1">
    <source>
        <dbReference type="EMBL" id="MBB6569642.1"/>
    </source>
</evidence>
<reference evidence="1 4" key="2">
    <citation type="submission" date="2020-08" db="EMBL/GenBank/DDBJ databases">
        <title>Sequencing the genomes of 1000 actinobacteria strains.</title>
        <authorList>
            <person name="Klenk H.-P."/>
        </authorList>
    </citation>
    <scope>NUCLEOTIDE SEQUENCE [LARGE SCALE GENOMIC DNA]</scope>
    <source>
        <strain evidence="1 4">DSM 15626</strain>
    </source>
</reference>
<dbReference type="EMBL" id="JACHKF010000001">
    <property type="protein sequence ID" value="MBB6569642.1"/>
    <property type="molecule type" value="Genomic_DNA"/>
</dbReference>
<comment type="caution">
    <text evidence="2">The sequence shown here is derived from an EMBL/GenBank/DDBJ whole genome shotgun (WGS) entry which is preliminary data.</text>
</comment>